<name>A0A380TZJ6_9PAST</name>
<dbReference type="InterPro" id="IPR025601">
    <property type="entry name" value="ATP-bd_sugar_transptr-like"/>
</dbReference>
<dbReference type="SUPFAM" id="SSF69279">
    <property type="entry name" value="Phage tail proteins"/>
    <property type="match status" value="1"/>
</dbReference>
<dbReference type="AlphaFoldDB" id="A0A380TZJ6"/>
<dbReference type="Gene3D" id="2.40.10.210">
    <property type="entry name" value="Phage tail proteins (gpFII-like)"/>
    <property type="match status" value="1"/>
</dbReference>
<accession>A0A380TZJ6</accession>
<dbReference type="OrthoDB" id="5679073at2"/>
<dbReference type="Proteomes" id="UP000254649">
    <property type="component" value="Unassembled WGS sequence"/>
</dbReference>
<gene>
    <name evidence="1" type="ORF">NCTC10801_01998</name>
</gene>
<evidence type="ECO:0000313" key="1">
    <source>
        <dbReference type="EMBL" id="SUT93645.1"/>
    </source>
</evidence>
<sequence length="100" mass="11107">MSSPFDLALAQADATIEQTIMTGYEINGATYQAVYDEIPREIDPTGYNASLALNGSYRTLTLFKTQGYKPKRGDVVEINSKHYAVTGFGYRDGYLILQVE</sequence>
<dbReference type="Pfam" id="PF13856">
    <property type="entry name" value="Gifsy-2"/>
    <property type="match status" value="1"/>
</dbReference>
<organism evidence="1 2">
    <name type="scientific">[Actinobacillus] rossii</name>
    <dbReference type="NCBI Taxonomy" id="123820"/>
    <lineage>
        <taxon>Bacteria</taxon>
        <taxon>Pseudomonadati</taxon>
        <taxon>Pseudomonadota</taxon>
        <taxon>Gammaproteobacteria</taxon>
        <taxon>Pasteurellales</taxon>
        <taxon>Pasteurellaceae</taxon>
    </lineage>
</organism>
<evidence type="ECO:0000313" key="2">
    <source>
        <dbReference type="Proteomes" id="UP000254649"/>
    </source>
</evidence>
<evidence type="ECO:0008006" key="3">
    <source>
        <dbReference type="Google" id="ProtNLM"/>
    </source>
</evidence>
<dbReference type="EMBL" id="UFRQ01000003">
    <property type="protein sequence ID" value="SUT93645.1"/>
    <property type="molecule type" value="Genomic_DNA"/>
</dbReference>
<reference evidence="1 2" key="1">
    <citation type="submission" date="2018-06" db="EMBL/GenBank/DDBJ databases">
        <authorList>
            <consortium name="Pathogen Informatics"/>
            <person name="Doyle S."/>
        </authorList>
    </citation>
    <scope>NUCLEOTIDE SEQUENCE [LARGE SCALE GENOMIC DNA]</scope>
    <source>
        <strain evidence="1 2">NCTC10801</strain>
    </source>
</reference>
<proteinExistence type="predicted"/>
<protein>
    <recommendedName>
        <fullName evidence="3">Phage protein</fullName>
    </recommendedName>
</protein>
<keyword evidence="2" id="KW-1185">Reference proteome</keyword>